<dbReference type="Gene3D" id="3.40.50.720">
    <property type="entry name" value="NAD(P)-binding Rossmann-like Domain"/>
    <property type="match status" value="1"/>
</dbReference>
<proteinExistence type="predicted"/>
<sequence>MNRLKDKVAVITGAASGFGEGMARRFAEEGARVVVSDINAKGAERVAGEIGKAAIWTQTDVSQASEFEEMAKSALDAFGRIDIMVNNAGFTHRNGDMLGVDEATFDLITAVNMKAIYHAALTVVPIMESQGGGVILTTASTAGLRPRPGLTWYNASKGWAITATKSMAVELAPKNIRVNCLCPVAGDTGMLAQFMGEDTPELRAKFRASIPLGRLSTPLDIANAALWLASDEAAFITGVALEVDGGRCI</sequence>
<dbReference type="InterPro" id="IPR002347">
    <property type="entry name" value="SDR_fam"/>
</dbReference>
<dbReference type="EMBL" id="SSNY01000002">
    <property type="protein sequence ID" value="THF58960.1"/>
    <property type="molecule type" value="Genomic_DNA"/>
</dbReference>
<dbReference type="Pfam" id="PF13561">
    <property type="entry name" value="adh_short_C2"/>
    <property type="match status" value="1"/>
</dbReference>
<accession>A0ABY2QAF7</accession>
<evidence type="ECO:0000313" key="3">
    <source>
        <dbReference type="Proteomes" id="UP000306441"/>
    </source>
</evidence>
<dbReference type="PRINTS" id="PR00081">
    <property type="entry name" value="GDHRDH"/>
</dbReference>
<keyword evidence="3" id="KW-1185">Reference proteome</keyword>
<reference evidence="2 3" key="1">
    <citation type="submission" date="2019-04" db="EMBL/GenBank/DDBJ databases">
        <title>Mesorhizobium composti sp. nov., isolated from compost.</title>
        <authorList>
            <person name="Lin S.-Y."/>
            <person name="Hameed A."/>
            <person name="Hsieh Y.-T."/>
            <person name="Young C.-C."/>
        </authorList>
    </citation>
    <scope>NUCLEOTIDE SEQUENCE [LARGE SCALE GENOMIC DNA]</scope>
    <source>
        <strain evidence="2 3">CC-YTH430</strain>
    </source>
</reference>
<dbReference type="CDD" id="cd05345">
    <property type="entry name" value="BKR_3_SDR_c"/>
    <property type="match status" value="1"/>
</dbReference>
<dbReference type="Proteomes" id="UP000306441">
    <property type="component" value="Unassembled WGS sequence"/>
</dbReference>
<dbReference type="PANTHER" id="PTHR43639:SF5">
    <property type="entry name" value="OXIDOREDUCTASE, SHORT-CHAIN DEHYDROGENASE_REDUCTASE FAMILY (AFU_ORTHOLOGUE AFUA_6G09140)"/>
    <property type="match status" value="1"/>
</dbReference>
<dbReference type="RefSeq" id="WP_136354556.1">
    <property type="nucleotide sequence ID" value="NZ_SSNY01000002.1"/>
</dbReference>
<evidence type="ECO:0000313" key="2">
    <source>
        <dbReference type="EMBL" id="THF58960.1"/>
    </source>
</evidence>
<evidence type="ECO:0000256" key="1">
    <source>
        <dbReference type="ARBA" id="ARBA00023002"/>
    </source>
</evidence>
<organism evidence="2 3">
    <name type="scientific">Ollibium composti</name>
    <dbReference type="NCBI Taxonomy" id="2675109"/>
    <lineage>
        <taxon>Bacteria</taxon>
        <taxon>Pseudomonadati</taxon>
        <taxon>Pseudomonadota</taxon>
        <taxon>Alphaproteobacteria</taxon>
        <taxon>Hyphomicrobiales</taxon>
        <taxon>Phyllobacteriaceae</taxon>
        <taxon>Ollibium</taxon>
    </lineage>
</organism>
<keyword evidence="1" id="KW-0560">Oxidoreductase</keyword>
<name>A0ABY2QAF7_9HYPH</name>
<dbReference type="NCBIfam" id="NF005559">
    <property type="entry name" value="PRK07231.1"/>
    <property type="match status" value="1"/>
</dbReference>
<dbReference type="InterPro" id="IPR036291">
    <property type="entry name" value="NAD(P)-bd_dom_sf"/>
</dbReference>
<gene>
    <name evidence="2" type="ORF">E6C48_04745</name>
</gene>
<protein>
    <submittedName>
        <fullName evidence="2">SDR family oxidoreductase</fullName>
    </submittedName>
</protein>
<dbReference type="SUPFAM" id="SSF51735">
    <property type="entry name" value="NAD(P)-binding Rossmann-fold domains"/>
    <property type="match status" value="1"/>
</dbReference>
<dbReference type="PANTHER" id="PTHR43639">
    <property type="entry name" value="OXIDOREDUCTASE, SHORT-CHAIN DEHYDROGENASE/REDUCTASE FAMILY (AFU_ORTHOLOGUE AFUA_5G02870)"/>
    <property type="match status" value="1"/>
</dbReference>
<comment type="caution">
    <text evidence="2">The sequence shown here is derived from an EMBL/GenBank/DDBJ whole genome shotgun (WGS) entry which is preliminary data.</text>
</comment>
<dbReference type="PRINTS" id="PR00080">
    <property type="entry name" value="SDRFAMILY"/>
</dbReference>